<organism evidence="1 2">
    <name type="scientific">Vibrio owensii CAIM 1854 = LMG 25443</name>
    <dbReference type="NCBI Taxonomy" id="1229493"/>
    <lineage>
        <taxon>Bacteria</taxon>
        <taxon>Pseudomonadati</taxon>
        <taxon>Pseudomonadota</taxon>
        <taxon>Gammaproteobacteria</taxon>
        <taxon>Vibrionales</taxon>
        <taxon>Vibrionaceae</taxon>
        <taxon>Vibrio</taxon>
    </lineage>
</organism>
<dbReference type="RefSeq" id="WP_020194260.1">
    <property type="nucleotide sequence ID" value="NZ_BAOH01000005.1"/>
</dbReference>
<dbReference type="EMBL" id="JPRD01000015">
    <property type="protein sequence ID" value="KIF53089.1"/>
    <property type="molecule type" value="Genomic_DNA"/>
</dbReference>
<dbReference type="Proteomes" id="UP000031586">
    <property type="component" value="Unassembled WGS sequence"/>
</dbReference>
<name>A0A0C1ZA84_9VIBR</name>
<dbReference type="AlphaFoldDB" id="A0A0C1ZA84"/>
<accession>A0A0C1ZA84</accession>
<reference evidence="1 2" key="1">
    <citation type="submission" date="2014-07" db="EMBL/GenBank/DDBJ databases">
        <title>Unique and conserved regions in Vibrio harveyi and related species in comparison with the shrimp pathogen Vibrio harveyi CAIM 1792.</title>
        <authorList>
            <person name="Espinoza-Valles I."/>
            <person name="Vora G."/>
            <person name="Leekitcharoenphon P."/>
            <person name="Ussery D."/>
            <person name="Hoj L."/>
            <person name="Gomez-Gil B."/>
        </authorList>
    </citation>
    <scope>NUCLEOTIDE SEQUENCE [LARGE SCALE GENOMIC DNA]</scope>
    <source>
        <strain evidence="2">CAIM 1854 / LMG 25443</strain>
    </source>
</reference>
<evidence type="ECO:0000313" key="2">
    <source>
        <dbReference type="Proteomes" id="UP000031586"/>
    </source>
</evidence>
<dbReference type="PATRIC" id="fig|1229493.5.peg.900"/>
<comment type="caution">
    <text evidence="1">The sequence shown here is derived from an EMBL/GenBank/DDBJ whole genome shotgun (WGS) entry which is preliminary data.</text>
</comment>
<gene>
    <name evidence="1" type="ORF">H735_09085</name>
</gene>
<sequence length="117" mass="13119">MFDVVYAKLVRTCKLRYLLTTVHRIPKFYKPDGSIVELELDYLENKTISSIDEHGHLNHVKIGGTPPCVGNVWLVSSVEESLTCLSDLGVYPFINKAAARANAKRLGLQSFKYIPVP</sequence>
<evidence type="ECO:0000313" key="1">
    <source>
        <dbReference type="EMBL" id="KIF53089.1"/>
    </source>
</evidence>
<protein>
    <submittedName>
        <fullName evidence="1">Uncharacterized protein</fullName>
    </submittedName>
</protein>
<proteinExistence type="predicted"/>